<dbReference type="EMBL" id="JAUDFV010000141">
    <property type="protein sequence ID" value="KAL2722384.1"/>
    <property type="molecule type" value="Genomic_DNA"/>
</dbReference>
<dbReference type="Proteomes" id="UP001607302">
    <property type="component" value="Unassembled WGS sequence"/>
</dbReference>
<accession>A0ABD2AP33</accession>
<keyword evidence="2" id="KW-1185">Reference proteome</keyword>
<gene>
    <name evidence="1" type="ORF">V1478_009247</name>
</gene>
<reference evidence="1 2" key="1">
    <citation type="journal article" date="2024" name="Ann. Entomol. Soc. Am.">
        <title>Genomic analyses of the southern and eastern yellowjacket wasps (Hymenoptera: Vespidae) reveal evolutionary signatures of social life.</title>
        <authorList>
            <person name="Catto M.A."/>
            <person name="Caine P.B."/>
            <person name="Orr S.E."/>
            <person name="Hunt B.G."/>
            <person name="Goodisman M.A.D."/>
        </authorList>
    </citation>
    <scope>NUCLEOTIDE SEQUENCE [LARGE SCALE GENOMIC DNA]</scope>
    <source>
        <strain evidence="1">233</strain>
        <tissue evidence="1">Head and thorax</tissue>
    </source>
</reference>
<dbReference type="AlphaFoldDB" id="A0ABD2AP33"/>
<comment type="caution">
    <text evidence="1">The sequence shown here is derived from an EMBL/GenBank/DDBJ whole genome shotgun (WGS) entry which is preliminary data.</text>
</comment>
<proteinExistence type="predicted"/>
<name>A0ABD2AP33_VESSQ</name>
<evidence type="ECO:0000313" key="1">
    <source>
        <dbReference type="EMBL" id="KAL2722384.1"/>
    </source>
</evidence>
<sequence>MQVFQFYIKSCRFLIRINIIIRIIRLIRLIRIVRIRL</sequence>
<evidence type="ECO:0000313" key="2">
    <source>
        <dbReference type="Proteomes" id="UP001607302"/>
    </source>
</evidence>
<organism evidence="1 2">
    <name type="scientific">Vespula squamosa</name>
    <name type="common">Southern yellow jacket</name>
    <name type="synonym">Wasp</name>
    <dbReference type="NCBI Taxonomy" id="30214"/>
    <lineage>
        <taxon>Eukaryota</taxon>
        <taxon>Metazoa</taxon>
        <taxon>Ecdysozoa</taxon>
        <taxon>Arthropoda</taxon>
        <taxon>Hexapoda</taxon>
        <taxon>Insecta</taxon>
        <taxon>Pterygota</taxon>
        <taxon>Neoptera</taxon>
        <taxon>Endopterygota</taxon>
        <taxon>Hymenoptera</taxon>
        <taxon>Apocrita</taxon>
        <taxon>Aculeata</taxon>
        <taxon>Vespoidea</taxon>
        <taxon>Vespidae</taxon>
        <taxon>Vespinae</taxon>
        <taxon>Vespula</taxon>
    </lineage>
</organism>
<protein>
    <submittedName>
        <fullName evidence="1">Uncharacterized protein</fullName>
    </submittedName>
</protein>